<evidence type="ECO:0000313" key="3">
    <source>
        <dbReference type="Proteomes" id="UP000095282"/>
    </source>
</evidence>
<dbReference type="Proteomes" id="UP000095282">
    <property type="component" value="Unplaced"/>
</dbReference>
<reference evidence="4" key="1">
    <citation type="submission" date="2016-11" db="UniProtKB">
        <authorList>
            <consortium name="WormBaseParasite"/>
        </authorList>
    </citation>
    <scope>IDENTIFICATION</scope>
</reference>
<sequence>MFPVTYTFENGVYSTIINQNPVVGQASIENDMQKLMVPIVEPQLHIQPIQTSIQSQFQPPCSSSSSLPLPPIKTPVSSSTPKKYVNPFAPEATVPLPIELEDQFGPYSSSVWKRNERERCRVRNVNDGYERLRKHLPVHFE</sequence>
<keyword evidence="3" id="KW-1185">Reference proteome</keyword>
<accession>A0A1I7UFI9</accession>
<dbReference type="WBParaSite" id="Csp11.Scaffold629.g8809.t1">
    <property type="protein sequence ID" value="Csp11.Scaffold629.g8809.t1"/>
    <property type="gene ID" value="Csp11.Scaffold629.g8809"/>
</dbReference>
<organism evidence="3 4">
    <name type="scientific">Caenorhabditis tropicalis</name>
    <dbReference type="NCBI Taxonomy" id="1561998"/>
    <lineage>
        <taxon>Eukaryota</taxon>
        <taxon>Metazoa</taxon>
        <taxon>Ecdysozoa</taxon>
        <taxon>Nematoda</taxon>
        <taxon>Chromadorea</taxon>
        <taxon>Rhabditida</taxon>
        <taxon>Rhabditina</taxon>
        <taxon>Rhabditomorpha</taxon>
        <taxon>Rhabditoidea</taxon>
        <taxon>Rhabditidae</taxon>
        <taxon>Peloderinae</taxon>
        <taxon>Caenorhabditis</taxon>
    </lineage>
</organism>
<dbReference type="SUPFAM" id="SSF47459">
    <property type="entry name" value="HLH, helix-loop-helix DNA-binding domain"/>
    <property type="match status" value="1"/>
</dbReference>
<dbReference type="CDD" id="cd19724">
    <property type="entry name" value="bHLH_TS_ASCL3_like"/>
    <property type="match status" value="1"/>
</dbReference>
<name>A0A1I7UFI9_9PELO</name>
<evidence type="ECO:0000256" key="1">
    <source>
        <dbReference type="SAM" id="MobiDB-lite"/>
    </source>
</evidence>
<dbReference type="InterPro" id="IPR011598">
    <property type="entry name" value="bHLH_dom"/>
</dbReference>
<dbReference type="InterPro" id="IPR036638">
    <property type="entry name" value="HLH_DNA-bd_sf"/>
</dbReference>
<dbReference type="GO" id="GO:0046983">
    <property type="term" value="F:protein dimerization activity"/>
    <property type="evidence" value="ECO:0007669"/>
    <property type="project" value="InterPro"/>
</dbReference>
<dbReference type="Pfam" id="PF00010">
    <property type="entry name" value="HLH"/>
    <property type="match status" value="1"/>
</dbReference>
<dbReference type="STRING" id="1561998.A0A1I7UFI9"/>
<dbReference type="AlphaFoldDB" id="A0A1I7UFI9"/>
<evidence type="ECO:0000259" key="2">
    <source>
        <dbReference type="PROSITE" id="PS50888"/>
    </source>
</evidence>
<dbReference type="PROSITE" id="PS50888">
    <property type="entry name" value="BHLH"/>
    <property type="match status" value="1"/>
</dbReference>
<feature type="region of interest" description="Disordered" evidence="1">
    <location>
        <begin position="55"/>
        <end position="83"/>
    </location>
</feature>
<feature type="domain" description="BHLH" evidence="2">
    <location>
        <begin position="109"/>
        <end position="141"/>
    </location>
</feature>
<protein>
    <submittedName>
        <fullName evidence="4">BHLH domain-containing protein</fullName>
    </submittedName>
</protein>
<dbReference type="eggNOG" id="KOG4029">
    <property type="taxonomic scope" value="Eukaryota"/>
</dbReference>
<evidence type="ECO:0000313" key="4">
    <source>
        <dbReference type="WBParaSite" id="Csp11.Scaffold629.g8809.t1"/>
    </source>
</evidence>
<dbReference type="Gene3D" id="4.10.280.10">
    <property type="entry name" value="Helix-loop-helix DNA-binding domain"/>
    <property type="match status" value="1"/>
</dbReference>
<proteinExistence type="predicted"/>